<feature type="compositionally biased region" description="Basic residues" evidence="5">
    <location>
        <begin position="1447"/>
        <end position="1458"/>
    </location>
</feature>
<gene>
    <name evidence="7" type="primary">SET3</name>
    <name evidence="7" type="ORF">CcaverHIS019_0700680</name>
</gene>
<dbReference type="Proteomes" id="UP001233271">
    <property type="component" value="Chromosome 7a"/>
</dbReference>
<evidence type="ECO:0000313" key="7">
    <source>
        <dbReference type="EMBL" id="BEI94496.1"/>
    </source>
</evidence>
<sequence length="1458" mass="156760">MVPDGGTGRLPPPPAPIADSVIKQHANPMVSELGHVSHGIEMAPLERVGGTSAARGEPSPALNGPVARAYGEVSSARDTIDSEREDSYSTPPTVRPRRSPPGSAPSEEAAALLLNFSAVHEPLPPPALKEEALYPHTPPHDSPATLPREPPPPPSLVPSSPIGLPTPAAPSPETSTSTNATKPKRKRKTSSNNAVAGPSRHSSTEPGATPAHHMGEDNARIRCICGIEDDDGFTVQCEGCYAWQHAKCFGYPNGNNLPEVYYCEKCDPRPFDAGAARELQLRTRGRIVPQGEPAEPNKKRPKAKRPRVESGSSKPEAAGEATDDSRDPMAPPAKPRRKPNPTKPRSKDSAQPGRDGDEDDYFRVQPWELEYTPLKENLVRGIRASRAIAKLRQEWVDGDEEPRLSKPSYHESGLPSPTETGDMRQSPDIGVDGADFNVLAPPLPPVYLIGADLESLAAPTYLRPVDDPGSASCYLPLKYIEPSQNIYARPTIYGVFVTDGLSAGSFLGEYRCEVLDAATYRKDPINQYSALGIPKPYVHSVGPPVNLMLDARSYGNEMRFVRSGCHPNAVIRPVFFKTSDTSTQKLHFGIFAARELSKNEEIVLGWEWDDQHVVHTLRAVIDSTLTKSANKPPVNIDSETVTLLTTKFDAILTNIFSTFQSCACTVNTDCAFAQMRRQVMGQTFHGVSGARARKRIDLGELVGAVRGWRKREIEEMDAYAKAKRFRNAGEWELWRAGPTKTIDGDDDADAKERSRPSSERAPSNAPEDEAPADEEQAGDDDVELMDVEPDPLAEDSTATTICETAKQTGSPVIPAEADALPALTDGAMDVDEVAKTELHEEDVKPATAPEPMGPAIPAGTVTATEVLSKETKEDVDMGEAPRTPDEPQPSTFAPPSSALSSIPPDRHARQERHEEGEEEIDDGYVSNATTATMALESDGETSSPTKPAPSNRRRVLSPVTVQRKNKSKKASGSSERRASKAIPRRKIIRSSDEEGSDDDRATPKPATKVHRSPQKPKSSKSAKRPKVSKATGSEPDDEDDTPARKPSRKPVGDRGRRNKVVKDSEDEDHSPKSVTVKTESTEPSHKASPPPSVPAIVKEPSVTSKPPREAKQVSPEPLKQSSPIAKEPTPEPKESTPEPEEPAPKESTPAPSETPTAPKEASSPPKEPKEDTPTAPPKKVSLKDYLASHKIRKKEKSPEPKDDEETAVKEEPTEEKAADTVLPTGAAALPTQPARLNFLEHLPSARSTNSTPVGTPFTPGGPSAAGDVGRTSAFVPRSEASRPDYFNVQPAAGVHLANTPAFVPRPSPNFVPRGSVDESSREPLPPPLAFQPRQPDNEFPQMSPVRQPLPLQTPPGKFQGLPDIPPALPVRDGPPHHGPRAPPTGPRHAPTGPRGAWGGSSTHGPGTGANAGGAPVSPVNSMRGGFGGPRPYPPRGGGFDRGYGFRGRGHPRGRGGRM</sequence>
<feature type="region of interest" description="Disordered" evidence="5">
    <location>
        <begin position="737"/>
        <end position="779"/>
    </location>
</feature>
<accession>A0AA48L9T8</accession>
<feature type="region of interest" description="Disordered" evidence="5">
    <location>
        <begin position="1298"/>
        <end position="1458"/>
    </location>
</feature>
<evidence type="ECO:0000256" key="4">
    <source>
        <dbReference type="ARBA" id="ARBA00022853"/>
    </source>
</evidence>
<feature type="compositionally biased region" description="Low complexity" evidence="5">
    <location>
        <begin position="1145"/>
        <end position="1164"/>
    </location>
</feature>
<feature type="compositionally biased region" description="Basic and acidic residues" evidence="5">
    <location>
        <begin position="1196"/>
        <end position="1218"/>
    </location>
</feature>
<evidence type="ECO:0000256" key="3">
    <source>
        <dbReference type="ARBA" id="ARBA00022833"/>
    </source>
</evidence>
<feature type="compositionally biased region" description="Low complexity" evidence="5">
    <location>
        <begin position="893"/>
        <end position="903"/>
    </location>
</feature>
<dbReference type="InterPro" id="IPR046341">
    <property type="entry name" value="SET_dom_sf"/>
</dbReference>
<dbReference type="CDD" id="cd15550">
    <property type="entry name" value="PHD_MLL5"/>
    <property type="match status" value="1"/>
</dbReference>
<dbReference type="GeneID" id="85498366"/>
<evidence type="ECO:0000256" key="1">
    <source>
        <dbReference type="ARBA" id="ARBA00022723"/>
    </source>
</evidence>
<feature type="compositionally biased region" description="Low complexity" evidence="5">
    <location>
        <begin position="1251"/>
        <end position="1262"/>
    </location>
</feature>
<dbReference type="GO" id="GO:0006325">
    <property type="term" value="P:chromatin organization"/>
    <property type="evidence" value="ECO:0007669"/>
    <property type="project" value="UniProtKB-KW"/>
</dbReference>
<evidence type="ECO:0000256" key="5">
    <source>
        <dbReference type="SAM" id="MobiDB-lite"/>
    </source>
</evidence>
<dbReference type="EMBL" id="AP028218">
    <property type="protein sequence ID" value="BEI94496.1"/>
    <property type="molecule type" value="Genomic_DNA"/>
</dbReference>
<feature type="compositionally biased region" description="Low complexity" evidence="5">
    <location>
        <begin position="100"/>
        <end position="114"/>
    </location>
</feature>
<dbReference type="SUPFAM" id="SSF82199">
    <property type="entry name" value="SET domain"/>
    <property type="match status" value="1"/>
</dbReference>
<evidence type="ECO:0000313" key="8">
    <source>
        <dbReference type="Proteomes" id="UP001233271"/>
    </source>
</evidence>
<feature type="domain" description="SET" evidence="6">
    <location>
        <begin position="365"/>
        <end position="607"/>
    </location>
</feature>
<feature type="compositionally biased region" description="Basic and acidic residues" evidence="5">
    <location>
        <begin position="78"/>
        <end position="87"/>
    </location>
</feature>
<keyword evidence="8" id="KW-1185">Reference proteome</keyword>
<dbReference type="PROSITE" id="PS50280">
    <property type="entry name" value="SET"/>
    <property type="match status" value="1"/>
</dbReference>
<feature type="compositionally biased region" description="Basic and acidic residues" evidence="5">
    <location>
        <begin position="1050"/>
        <end position="1063"/>
    </location>
</feature>
<dbReference type="RefSeq" id="XP_060459761.1">
    <property type="nucleotide sequence ID" value="XM_060603471.1"/>
</dbReference>
<feature type="compositionally biased region" description="Gly residues" evidence="5">
    <location>
        <begin position="1435"/>
        <end position="1446"/>
    </location>
</feature>
<feature type="region of interest" description="Disordered" evidence="5">
    <location>
        <begin position="1245"/>
        <end position="1270"/>
    </location>
</feature>
<dbReference type="SMART" id="SM00317">
    <property type="entry name" value="SET"/>
    <property type="match status" value="1"/>
</dbReference>
<dbReference type="InterPro" id="IPR001214">
    <property type="entry name" value="SET_dom"/>
</dbReference>
<feature type="region of interest" description="Disordered" evidence="5">
    <location>
        <begin position="283"/>
        <end position="360"/>
    </location>
</feature>
<dbReference type="InterPro" id="IPR019786">
    <property type="entry name" value="Zinc_finger_PHD-type_CS"/>
</dbReference>
<dbReference type="GO" id="GO:0008270">
    <property type="term" value="F:zinc ion binding"/>
    <property type="evidence" value="ECO:0007669"/>
    <property type="project" value="UniProtKB-KW"/>
</dbReference>
<proteinExistence type="predicted"/>
<evidence type="ECO:0000259" key="6">
    <source>
        <dbReference type="PROSITE" id="PS50280"/>
    </source>
</evidence>
<evidence type="ECO:0000256" key="2">
    <source>
        <dbReference type="ARBA" id="ARBA00022771"/>
    </source>
</evidence>
<dbReference type="Gene3D" id="2.170.270.10">
    <property type="entry name" value="SET domain"/>
    <property type="match status" value="1"/>
</dbReference>
<feature type="region of interest" description="Disordered" evidence="5">
    <location>
        <begin position="398"/>
        <end position="423"/>
    </location>
</feature>
<dbReference type="InterPro" id="IPR001965">
    <property type="entry name" value="Znf_PHD"/>
</dbReference>
<reference evidence="7" key="1">
    <citation type="journal article" date="2023" name="BMC Genomics">
        <title>Chromosome-level genome assemblies of Cutaneotrichosporon spp. (Trichosporonales, Basidiomycota) reveal imbalanced evolution between nucleotide sequences and chromosome synteny.</title>
        <authorList>
            <person name="Kobayashi Y."/>
            <person name="Kayamori A."/>
            <person name="Aoki K."/>
            <person name="Shiwa Y."/>
            <person name="Matsutani M."/>
            <person name="Fujita N."/>
            <person name="Sugita T."/>
            <person name="Iwasaki W."/>
            <person name="Tanaka N."/>
            <person name="Takashima M."/>
        </authorList>
    </citation>
    <scope>NUCLEOTIDE SEQUENCE</scope>
    <source>
        <strain evidence="7">HIS019</strain>
    </source>
</reference>
<feature type="compositionally biased region" description="Low complexity" evidence="5">
    <location>
        <begin position="157"/>
        <end position="181"/>
    </location>
</feature>
<keyword evidence="1" id="KW-0479">Metal-binding</keyword>
<dbReference type="Gene3D" id="3.30.40.10">
    <property type="entry name" value="Zinc/RING finger domain, C3HC4 (zinc finger)"/>
    <property type="match status" value="1"/>
</dbReference>
<dbReference type="KEGG" id="ccac:CcaHIS019_0700680"/>
<keyword evidence="3" id="KW-0862">Zinc</keyword>
<keyword evidence="2" id="KW-0863">Zinc-finger</keyword>
<dbReference type="InterPro" id="IPR013083">
    <property type="entry name" value="Znf_RING/FYVE/PHD"/>
</dbReference>
<dbReference type="PANTHER" id="PTHR46462">
    <property type="entry name" value="UPSET, ISOFORM A"/>
    <property type="match status" value="1"/>
</dbReference>
<feature type="compositionally biased region" description="Basic and acidic residues" evidence="5">
    <location>
        <begin position="904"/>
        <end position="915"/>
    </location>
</feature>
<feature type="compositionally biased region" description="Basic residues" evidence="5">
    <location>
        <begin position="1007"/>
        <end position="1027"/>
    </location>
</feature>
<dbReference type="SMART" id="SM00249">
    <property type="entry name" value="PHD"/>
    <property type="match status" value="1"/>
</dbReference>
<dbReference type="GO" id="GO:0006355">
    <property type="term" value="P:regulation of DNA-templated transcription"/>
    <property type="evidence" value="ECO:0007669"/>
    <property type="project" value="TreeGrafter"/>
</dbReference>
<feature type="compositionally biased region" description="Acidic residues" evidence="5">
    <location>
        <begin position="766"/>
        <end position="779"/>
    </location>
</feature>
<dbReference type="PANTHER" id="PTHR46462:SF3">
    <property type="entry name" value="UPSET, ISOFORM A"/>
    <property type="match status" value="1"/>
</dbReference>
<feature type="region of interest" description="Disordered" evidence="5">
    <location>
        <begin position="44"/>
        <end position="214"/>
    </location>
</feature>
<keyword evidence="4" id="KW-0156">Chromatin regulator</keyword>
<protein>
    <recommendedName>
        <fullName evidence="6">SET domain-containing protein</fullName>
    </recommendedName>
</protein>
<name>A0AA48L9T8_9TREE</name>
<organism evidence="7 8">
    <name type="scientific">Cutaneotrichosporon cavernicola</name>
    <dbReference type="NCBI Taxonomy" id="279322"/>
    <lineage>
        <taxon>Eukaryota</taxon>
        <taxon>Fungi</taxon>
        <taxon>Dikarya</taxon>
        <taxon>Basidiomycota</taxon>
        <taxon>Agaricomycotina</taxon>
        <taxon>Tremellomycetes</taxon>
        <taxon>Trichosporonales</taxon>
        <taxon>Trichosporonaceae</taxon>
        <taxon>Cutaneotrichosporon</taxon>
    </lineage>
</organism>
<dbReference type="InterPro" id="IPR011011">
    <property type="entry name" value="Znf_FYVE_PHD"/>
</dbReference>
<feature type="compositionally biased region" description="Polar residues" evidence="5">
    <location>
        <begin position="190"/>
        <end position="206"/>
    </location>
</feature>
<dbReference type="GO" id="GO:0034967">
    <property type="term" value="C:Set3 complex"/>
    <property type="evidence" value="ECO:0007669"/>
    <property type="project" value="TreeGrafter"/>
</dbReference>
<dbReference type="SUPFAM" id="SSF57903">
    <property type="entry name" value="FYVE/PHD zinc finger"/>
    <property type="match status" value="1"/>
</dbReference>
<dbReference type="Pfam" id="PF00856">
    <property type="entry name" value="SET"/>
    <property type="match status" value="1"/>
</dbReference>
<dbReference type="Pfam" id="PF20826">
    <property type="entry name" value="PHD_5"/>
    <property type="match status" value="1"/>
</dbReference>
<dbReference type="PROSITE" id="PS01359">
    <property type="entry name" value="ZF_PHD_1"/>
    <property type="match status" value="1"/>
</dbReference>
<dbReference type="GO" id="GO:0070210">
    <property type="term" value="C:Rpd3L-Expanded complex"/>
    <property type="evidence" value="ECO:0007669"/>
    <property type="project" value="TreeGrafter"/>
</dbReference>
<feature type="region of interest" description="Disordered" evidence="5">
    <location>
        <begin position="837"/>
        <end position="1223"/>
    </location>
</feature>